<keyword evidence="1" id="KW-0175">Coiled coil</keyword>
<dbReference type="OrthoDB" id="223317at2157"/>
<dbReference type="EMBL" id="BMPD01000013">
    <property type="protein sequence ID" value="GGK85070.1"/>
    <property type="molecule type" value="Genomic_DNA"/>
</dbReference>
<protein>
    <submittedName>
        <fullName evidence="2">Uncharacterized protein</fullName>
    </submittedName>
</protein>
<evidence type="ECO:0000313" key="3">
    <source>
        <dbReference type="Proteomes" id="UP000614221"/>
    </source>
</evidence>
<proteinExistence type="predicted"/>
<accession>A0A830F4J4</accession>
<organism evidence="2 3">
    <name type="scientific">Haloarcula sebkhae</name>
    <dbReference type="NCBI Taxonomy" id="932660"/>
    <lineage>
        <taxon>Archaea</taxon>
        <taxon>Methanobacteriati</taxon>
        <taxon>Methanobacteriota</taxon>
        <taxon>Stenosarchaea group</taxon>
        <taxon>Halobacteria</taxon>
        <taxon>Halobacteriales</taxon>
        <taxon>Haloarculaceae</taxon>
        <taxon>Haloarcula</taxon>
    </lineage>
</organism>
<dbReference type="AlphaFoldDB" id="A0A830F4J4"/>
<dbReference type="InterPro" id="IPR029074">
    <property type="entry name" value="Imm49"/>
</dbReference>
<gene>
    <name evidence="2" type="ORF">GCM10009067_41490</name>
</gene>
<reference evidence="2" key="2">
    <citation type="submission" date="2020-09" db="EMBL/GenBank/DDBJ databases">
        <authorList>
            <person name="Sun Q."/>
            <person name="Ohkuma M."/>
        </authorList>
    </citation>
    <scope>NUCLEOTIDE SEQUENCE</scope>
    <source>
        <strain evidence="2">JCM 19018</strain>
    </source>
</reference>
<evidence type="ECO:0000313" key="2">
    <source>
        <dbReference type="EMBL" id="GGK85070.1"/>
    </source>
</evidence>
<dbReference type="Pfam" id="PF15575">
    <property type="entry name" value="Imm49"/>
    <property type="match status" value="1"/>
</dbReference>
<feature type="coiled-coil region" evidence="1">
    <location>
        <begin position="13"/>
        <end position="40"/>
    </location>
</feature>
<dbReference type="RefSeq" id="WP_188980977.1">
    <property type="nucleotide sequence ID" value="NZ_BMPD01000013.1"/>
</dbReference>
<evidence type="ECO:0000256" key="1">
    <source>
        <dbReference type="SAM" id="Coils"/>
    </source>
</evidence>
<name>A0A830F4J4_9EURY</name>
<comment type="caution">
    <text evidence="2">The sequence shown here is derived from an EMBL/GenBank/DDBJ whole genome shotgun (WGS) entry which is preliminary data.</text>
</comment>
<dbReference type="Proteomes" id="UP000614221">
    <property type="component" value="Unassembled WGS sequence"/>
</dbReference>
<sequence length="270" mass="29366">MPGSDDSAAENASVALVEKRDDLEKRLKRIQQSRRKIAEEVLDLYQKGEIESEESSFFSGLAGDYEELGVFAIYDDDIGAAQTAFTEAATYYQRSSDKDPIPLHSARQRMQGMYAALLAGEEATLVDLAESMQRLAAEEDCDPSDEWADRYFLAWCLAGAVLGTVDEAALMGLEAVNDEKLSPHAAYGQAILSIARGVCEEDPAAIESGIESMLAFHEQDMQQDNVVEQVMSVQATALLILARAAGYRPAVSSEFIPIDLVEASADAIEP</sequence>
<reference evidence="2" key="1">
    <citation type="journal article" date="2014" name="Int. J. Syst. Evol. Microbiol.">
        <title>Complete genome sequence of Corynebacterium casei LMG S-19264T (=DSM 44701T), isolated from a smear-ripened cheese.</title>
        <authorList>
            <consortium name="US DOE Joint Genome Institute (JGI-PGF)"/>
            <person name="Walter F."/>
            <person name="Albersmeier A."/>
            <person name="Kalinowski J."/>
            <person name="Ruckert C."/>
        </authorList>
    </citation>
    <scope>NUCLEOTIDE SEQUENCE</scope>
    <source>
        <strain evidence="2">JCM 19018</strain>
    </source>
</reference>